<evidence type="ECO:0000256" key="1">
    <source>
        <dbReference type="SAM" id="MobiDB-lite"/>
    </source>
</evidence>
<reference evidence="2" key="1">
    <citation type="submission" date="2022-12" db="EMBL/GenBank/DDBJ databases">
        <authorList>
            <person name="Petersen C."/>
        </authorList>
    </citation>
    <scope>NUCLEOTIDE SEQUENCE</scope>
    <source>
        <strain evidence="2">IBT 29495</strain>
    </source>
</reference>
<proteinExistence type="predicted"/>
<comment type="caution">
    <text evidence="2">The sequence shown here is derived from an EMBL/GenBank/DDBJ whole genome shotgun (WGS) entry which is preliminary data.</text>
</comment>
<dbReference type="AlphaFoldDB" id="A0A9X0C7J8"/>
<feature type="region of interest" description="Disordered" evidence="1">
    <location>
        <begin position="95"/>
        <end position="132"/>
    </location>
</feature>
<sequence length="132" mass="15103">MSNSSISQASLQSFNQSYDHVEYDHGEDIHTSLQEMEASVTVDDHEQVPITIPEMELGTIQEMSNRLRAALGIPVAQENDDSIDKSEEEVCEQYKNHVEEDDESPEEDELEYEQDSLNYEDAFSYEGDLSDY</sequence>
<reference evidence="2" key="2">
    <citation type="journal article" date="2023" name="IMA Fungus">
        <title>Comparative genomic study of the Penicillium genus elucidates a diverse pangenome and 15 lateral gene transfer events.</title>
        <authorList>
            <person name="Petersen C."/>
            <person name="Sorensen T."/>
            <person name="Nielsen M.R."/>
            <person name="Sondergaard T.E."/>
            <person name="Sorensen J.L."/>
            <person name="Fitzpatrick D.A."/>
            <person name="Frisvad J.C."/>
            <person name="Nielsen K.L."/>
        </authorList>
    </citation>
    <scope>NUCLEOTIDE SEQUENCE</scope>
    <source>
        <strain evidence="2">IBT 29495</strain>
    </source>
</reference>
<name>A0A9X0C7J8_9EURO</name>
<keyword evidence="3" id="KW-1185">Reference proteome</keyword>
<feature type="compositionally biased region" description="Acidic residues" evidence="1">
    <location>
        <begin position="99"/>
        <end position="114"/>
    </location>
</feature>
<accession>A0A9X0C7J8</accession>
<evidence type="ECO:0000313" key="2">
    <source>
        <dbReference type="EMBL" id="KAJ5505128.1"/>
    </source>
</evidence>
<organism evidence="2 3">
    <name type="scientific">Penicillium fimorum</name>
    <dbReference type="NCBI Taxonomy" id="1882269"/>
    <lineage>
        <taxon>Eukaryota</taxon>
        <taxon>Fungi</taxon>
        <taxon>Dikarya</taxon>
        <taxon>Ascomycota</taxon>
        <taxon>Pezizomycotina</taxon>
        <taxon>Eurotiomycetes</taxon>
        <taxon>Eurotiomycetidae</taxon>
        <taxon>Eurotiales</taxon>
        <taxon>Aspergillaceae</taxon>
        <taxon>Penicillium</taxon>
    </lineage>
</organism>
<dbReference type="Proteomes" id="UP001149954">
    <property type="component" value="Unassembled WGS sequence"/>
</dbReference>
<dbReference type="EMBL" id="JAPWDS010000003">
    <property type="protein sequence ID" value="KAJ5505128.1"/>
    <property type="molecule type" value="Genomic_DNA"/>
</dbReference>
<protein>
    <submittedName>
        <fullName evidence="2">Uncharacterized protein</fullName>
    </submittedName>
</protein>
<evidence type="ECO:0000313" key="3">
    <source>
        <dbReference type="Proteomes" id="UP001149954"/>
    </source>
</evidence>
<gene>
    <name evidence="2" type="ORF">N7463_008002</name>
</gene>